<accession>A0ABQ7FAL4</accession>
<feature type="compositionally biased region" description="Low complexity" evidence="2">
    <location>
        <begin position="63"/>
        <end position="78"/>
    </location>
</feature>
<dbReference type="EMBL" id="WHPN01000408">
    <property type="protein sequence ID" value="KAF4405625.1"/>
    <property type="molecule type" value="Genomic_DNA"/>
</dbReference>
<evidence type="ECO:0000313" key="5">
    <source>
        <dbReference type="Proteomes" id="UP000621266"/>
    </source>
</evidence>
<feature type="region of interest" description="Disordered" evidence="2">
    <location>
        <begin position="1"/>
        <end position="80"/>
    </location>
</feature>
<gene>
    <name evidence="4" type="ORF">GCU69_29280</name>
</gene>
<dbReference type="SUPFAM" id="SSF53807">
    <property type="entry name" value="Helical backbone' metal receptor"/>
    <property type="match status" value="1"/>
</dbReference>
<evidence type="ECO:0000256" key="1">
    <source>
        <dbReference type="ARBA" id="ARBA00008814"/>
    </source>
</evidence>
<dbReference type="Pfam" id="PF01497">
    <property type="entry name" value="Peripla_BP_2"/>
    <property type="match status" value="1"/>
</dbReference>
<feature type="compositionally biased region" description="Low complexity" evidence="2">
    <location>
        <begin position="31"/>
        <end position="56"/>
    </location>
</feature>
<name>A0ABQ7FAL4_9ACTN</name>
<evidence type="ECO:0000313" key="4">
    <source>
        <dbReference type="EMBL" id="KAF4405625.1"/>
    </source>
</evidence>
<dbReference type="CDD" id="cd01148">
    <property type="entry name" value="TroA_a"/>
    <property type="match status" value="1"/>
</dbReference>
<evidence type="ECO:0000256" key="2">
    <source>
        <dbReference type="SAM" id="MobiDB-lite"/>
    </source>
</evidence>
<feature type="domain" description="Fe/B12 periplasmic-binding" evidence="3">
    <location>
        <begin position="141"/>
        <end position="409"/>
    </location>
</feature>
<reference evidence="4 5" key="1">
    <citation type="submission" date="2019-10" db="EMBL/GenBank/DDBJ databases">
        <title>Streptomyces tenebrisbrunneis sp.nov., an endogenous actinomycete isolated from of Lycium ruthenicum.</title>
        <authorList>
            <person name="Ma L."/>
        </authorList>
    </citation>
    <scope>NUCLEOTIDE SEQUENCE [LARGE SCALE GENOMIC DNA]</scope>
    <source>
        <strain evidence="4 5">TRM 66187</strain>
    </source>
</reference>
<proteinExistence type="inferred from homology"/>
<dbReference type="Proteomes" id="UP000621266">
    <property type="component" value="Unassembled WGS sequence"/>
</dbReference>
<organism evidence="4 5">
    <name type="scientific">Streptomyces lycii</name>
    <dbReference type="NCBI Taxonomy" id="2654337"/>
    <lineage>
        <taxon>Bacteria</taxon>
        <taxon>Bacillati</taxon>
        <taxon>Actinomycetota</taxon>
        <taxon>Actinomycetes</taxon>
        <taxon>Kitasatosporales</taxon>
        <taxon>Streptomycetaceae</taxon>
        <taxon>Streptomyces</taxon>
    </lineage>
</organism>
<dbReference type="Gene3D" id="3.40.50.1980">
    <property type="entry name" value="Nitrogenase molybdenum iron protein domain"/>
    <property type="match status" value="2"/>
</dbReference>
<dbReference type="InterPro" id="IPR002491">
    <property type="entry name" value="ABC_transptr_periplasmic_BD"/>
</dbReference>
<sequence>MPRRSRPPVSRRPELLFPRRPRPFSSRRPRPFSSRLPRPFSSRLPRPFSSRLPRPFSSHRPRPVSSSSPSRPHVAVPARPRRRFPRAAALATVLVTVLVTGCGTAADAPAERGAAGPPAEGFPVTVDNCGTRTTYEKPPSRVVTVHQHPAELMLALGLRDRMVGTSFPDSPVLPELREDYAAVPELAKKEPSFETVLNAEPDFVYGGYGSAFAEREGRSRQAFADAGIDTYLNREYCGKRQVSMEDTYDEIRTIGSIFGVRERADRLVAGLRKRVADTARAVRGASPVPVFVYDSGEKSAFTAGGKSLGTEIVRLAGGRNVFAGLDDVFGDASWEQVVARRPEVIAVYDYAGAGGVARKKEFLLSHPALEDVPAIRNERFVVLPLTATLVGVRAPHAVEDLARGLHPERFR</sequence>
<feature type="compositionally biased region" description="Basic residues" evidence="2">
    <location>
        <begin position="19"/>
        <end position="30"/>
    </location>
</feature>
<comment type="caution">
    <text evidence="4">The sequence shown here is derived from an EMBL/GenBank/DDBJ whole genome shotgun (WGS) entry which is preliminary data.</text>
</comment>
<dbReference type="PROSITE" id="PS50983">
    <property type="entry name" value="FE_B12_PBP"/>
    <property type="match status" value="1"/>
</dbReference>
<dbReference type="InterPro" id="IPR050902">
    <property type="entry name" value="ABC_Transporter_SBP"/>
</dbReference>
<dbReference type="PANTHER" id="PTHR30535:SF7">
    <property type="entry name" value="IRON(III) DICITRATE-BINDING PROTEIN"/>
    <property type="match status" value="1"/>
</dbReference>
<keyword evidence="5" id="KW-1185">Reference proteome</keyword>
<dbReference type="PANTHER" id="PTHR30535">
    <property type="entry name" value="VITAMIN B12-BINDING PROTEIN"/>
    <property type="match status" value="1"/>
</dbReference>
<evidence type="ECO:0000259" key="3">
    <source>
        <dbReference type="PROSITE" id="PS50983"/>
    </source>
</evidence>
<protein>
    <submittedName>
        <fullName evidence="4">ABC transporter substrate-binding protein</fullName>
    </submittedName>
</protein>
<comment type="similarity">
    <text evidence="1">Belongs to the bacterial solute-binding protein 8 family.</text>
</comment>